<protein>
    <submittedName>
        <fullName evidence="1">Uncharacterized protein</fullName>
    </submittedName>
</protein>
<dbReference type="OrthoDB" id="496180at2759"/>
<name>A0A835QXL0_VANPL</name>
<comment type="caution">
    <text evidence="1">The sequence shown here is derived from an EMBL/GenBank/DDBJ whole genome shotgun (WGS) entry which is preliminary data.</text>
</comment>
<accession>A0A835QXL0</accession>
<evidence type="ECO:0000313" key="1">
    <source>
        <dbReference type="EMBL" id="KAG0476537.1"/>
    </source>
</evidence>
<dbReference type="AlphaFoldDB" id="A0A835QXL0"/>
<reference evidence="1 2" key="1">
    <citation type="journal article" date="2020" name="Nat. Food">
        <title>A phased Vanilla planifolia genome enables genetic improvement of flavour and production.</title>
        <authorList>
            <person name="Hasing T."/>
            <person name="Tang H."/>
            <person name="Brym M."/>
            <person name="Khazi F."/>
            <person name="Huang T."/>
            <person name="Chambers A.H."/>
        </authorList>
    </citation>
    <scope>NUCLEOTIDE SEQUENCE [LARGE SCALE GENOMIC DNA]</scope>
    <source>
        <tissue evidence="1">Leaf</tissue>
    </source>
</reference>
<gene>
    <name evidence="1" type="ORF">HPP92_013378</name>
</gene>
<dbReference type="Proteomes" id="UP000636800">
    <property type="component" value="Chromosome 6"/>
</dbReference>
<organism evidence="1 2">
    <name type="scientific">Vanilla planifolia</name>
    <name type="common">Vanilla</name>
    <dbReference type="NCBI Taxonomy" id="51239"/>
    <lineage>
        <taxon>Eukaryota</taxon>
        <taxon>Viridiplantae</taxon>
        <taxon>Streptophyta</taxon>
        <taxon>Embryophyta</taxon>
        <taxon>Tracheophyta</taxon>
        <taxon>Spermatophyta</taxon>
        <taxon>Magnoliopsida</taxon>
        <taxon>Liliopsida</taxon>
        <taxon>Asparagales</taxon>
        <taxon>Orchidaceae</taxon>
        <taxon>Vanilloideae</taxon>
        <taxon>Vanilleae</taxon>
        <taxon>Vanilla</taxon>
    </lineage>
</organism>
<dbReference type="EMBL" id="JADCNL010000006">
    <property type="protein sequence ID" value="KAG0476537.1"/>
    <property type="molecule type" value="Genomic_DNA"/>
</dbReference>
<sequence length="60" mass="6699">MFAQTRRGQQPRSFNGGGGRSRVILAWVCDISLGLRAEIEVPMCPASLNLSFTRLRRSHP</sequence>
<evidence type="ECO:0000313" key="2">
    <source>
        <dbReference type="Proteomes" id="UP000636800"/>
    </source>
</evidence>
<proteinExistence type="predicted"/>
<keyword evidence="2" id="KW-1185">Reference proteome</keyword>